<reference evidence="5" key="1">
    <citation type="submission" date="2020-08" db="EMBL/GenBank/DDBJ databases">
        <title>Novel species isolated from subtropical streams in China.</title>
        <authorList>
            <person name="Lu H."/>
        </authorList>
    </citation>
    <scope>NUCLEOTIDE SEQUENCE</scope>
    <source>
        <strain evidence="5">CY7W</strain>
    </source>
</reference>
<proteinExistence type="predicted"/>
<gene>
    <name evidence="5" type="ORF">H8K47_04705</name>
</gene>
<feature type="domain" description="Carbohydrate-binding" evidence="3">
    <location>
        <begin position="47"/>
        <end position="192"/>
    </location>
</feature>
<accession>A0A923I0B2</accession>
<dbReference type="Gene3D" id="2.60.40.1190">
    <property type="match status" value="1"/>
</dbReference>
<feature type="region of interest" description="Disordered" evidence="1">
    <location>
        <begin position="252"/>
        <end position="273"/>
    </location>
</feature>
<feature type="signal peptide" evidence="2">
    <location>
        <begin position="1"/>
        <end position="28"/>
    </location>
</feature>
<dbReference type="AlphaFoldDB" id="A0A923I0B2"/>
<dbReference type="InterPro" id="IPR010502">
    <property type="entry name" value="Carb-bd_dom_fam9"/>
</dbReference>
<evidence type="ECO:0000313" key="5">
    <source>
        <dbReference type="EMBL" id="MBC3934652.1"/>
    </source>
</evidence>
<name>A0A923I0B2_9BURK</name>
<evidence type="ECO:0000256" key="1">
    <source>
        <dbReference type="SAM" id="MobiDB-lite"/>
    </source>
</evidence>
<keyword evidence="2" id="KW-0732">Signal</keyword>
<dbReference type="Pfam" id="PF06452">
    <property type="entry name" value="CBM9_1"/>
    <property type="match status" value="1"/>
</dbReference>
<dbReference type="CDD" id="cd09618">
    <property type="entry name" value="CBM9_like_2"/>
    <property type="match status" value="1"/>
</dbReference>
<evidence type="ECO:0000256" key="2">
    <source>
        <dbReference type="SAM" id="SignalP"/>
    </source>
</evidence>
<dbReference type="Proteomes" id="UP000612361">
    <property type="component" value="Unassembled WGS sequence"/>
</dbReference>
<dbReference type="GO" id="GO:0016052">
    <property type="term" value="P:carbohydrate catabolic process"/>
    <property type="evidence" value="ECO:0007669"/>
    <property type="project" value="InterPro"/>
</dbReference>
<feature type="domain" description="DUF5916" evidence="4">
    <location>
        <begin position="267"/>
        <end position="330"/>
    </location>
</feature>
<evidence type="ECO:0000259" key="4">
    <source>
        <dbReference type="Pfam" id="PF19313"/>
    </source>
</evidence>
<evidence type="ECO:0000313" key="6">
    <source>
        <dbReference type="Proteomes" id="UP000612361"/>
    </source>
</evidence>
<dbReference type="RefSeq" id="WP_186880256.1">
    <property type="nucleotide sequence ID" value="NZ_JACOGG010000003.1"/>
</dbReference>
<dbReference type="SUPFAM" id="SSF49344">
    <property type="entry name" value="CBD9-like"/>
    <property type="match status" value="1"/>
</dbReference>
<dbReference type="GO" id="GO:0030246">
    <property type="term" value="F:carbohydrate binding"/>
    <property type="evidence" value="ECO:0007669"/>
    <property type="project" value="InterPro"/>
</dbReference>
<feature type="compositionally biased region" description="Polar residues" evidence="1">
    <location>
        <begin position="260"/>
        <end position="273"/>
    </location>
</feature>
<feature type="chain" id="PRO_5038079316" evidence="2">
    <location>
        <begin position="29"/>
        <end position="751"/>
    </location>
</feature>
<sequence length="751" mass="83491">MPILTFVKRLTRPSCSIALSLLCNINYAAPAGFQAYPITDKTQPIQVDGKLDEAIWAKAAAFDTFYQTQPVDQQKAHLKTEVRLAYDEKYLYVGIKAYDDKAALIRAPFARRDKISIDQDFVALYIDASGSHKSSQVFYVNARGAIMDGMYSDMTGDDTAPDYDYQVATAIQDDGWSAEYRIPFSEIAYDKNADKPWSLLVLRNMMRDQRYRMYSGGVTRAASCNLCFSDEIHGLKNLPSGMNWSITPQIVSRRSRDEQSGTPASSASSNQLSLDMKFRPDSATTFDATIRPDFSQIELDAPQLSGNTRFSIFVSEKKPFFLEGADMLKTPMNVISTRSISNPDAGLRYTRRDGERDISILTARDIAGGLVLLPNSYYTGLATRSEDSIATDARANFHFGSLSAGAVLTDRTLSQSKAYNRVFGPDFIWQRNENEMLRGQLLVSQTTAQANADGNLVAGASTRGHAAHLEWSRGNDSWAMSATYKDLSKDFRADNGFFSQTGFRSVNAELVKKFGRNGIFHEVNPYLQLEYKRDSLGNIMGRSLIPGIRVASHYDSSAYLAFSPASQSRVSETGEVFSSNKLLAGFGVSPGRQVARVSADLTLGDVIDIDSNRLGRGGTMSSSAKLRLHDRFELEPNFAINWINQTAIPGLTQSGRAYTETAFQLNSVLHFSSQDNLRLIYQRGHVWRNPALYQKAVAADSERHISSLVYTHTESLGRVAYLGWTRSGNETPGLTAKRQQNEVFVKLSWRI</sequence>
<organism evidence="5 6">
    <name type="scientific">Undibacterium rugosum</name>
    <dbReference type="NCBI Taxonomy" id="2762291"/>
    <lineage>
        <taxon>Bacteria</taxon>
        <taxon>Pseudomonadati</taxon>
        <taxon>Pseudomonadota</taxon>
        <taxon>Betaproteobacteria</taxon>
        <taxon>Burkholderiales</taxon>
        <taxon>Oxalobacteraceae</taxon>
        <taxon>Undibacterium</taxon>
    </lineage>
</organism>
<protein>
    <submittedName>
        <fullName evidence="5">Carbohydrate binding family 9 domain-containing protein</fullName>
    </submittedName>
</protein>
<evidence type="ECO:0000259" key="3">
    <source>
        <dbReference type="Pfam" id="PF06452"/>
    </source>
</evidence>
<comment type="caution">
    <text evidence="5">The sequence shown here is derived from an EMBL/GenBank/DDBJ whole genome shotgun (WGS) entry which is preliminary data.</text>
</comment>
<dbReference type="GO" id="GO:0004553">
    <property type="term" value="F:hydrolase activity, hydrolyzing O-glycosyl compounds"/>
    <property type="evidence" value="ECO:0007669"/>
    <property type="project" value="InterPro"/>
</dbReference>
<keyword evidence="6" id="KW-1185">Reference proteome</keyword>
<dbReference type="EMBL" id="JACOGG010000003">
    <property type="protein sequence ID" value="MBC3934652.1"/>
    <property type="molecule type" value="Genomic_DNA"/>
</dbReference>
<dbReference type="Pfam" id="PF19313">
    <property type="entry name" value="DUF5916"/>
    <property type="match status" value="1"/>
</dbReference>
<dbReference type="InterPro" id="IPR045670">
    <property type="entry name" value="DUF5916"/>
</dbReference>